<keyword evidence="3" id="KW-1185">Reference proteome</keyword>
<evidence type="ECO:0000256" key="1">
    <source>
        <dbReference type="SAM" id="MobiDB-lite"/>
    </source>
</evidence>
<name>A0A0E0BVM1_9ORYZ</name>
<evidence type="ECO:0000313" key="3">
    <source>
        <dbReference type="Proteomes" id="UP000026961"/>
    </source>
</evidence>
<feature type="region of interest" description="Disordered" evidence="1">
    <location>
        <begin position="1"/>
        <end position="137"/>
    </location>
</feature>
<dbReference type="HOGENOM" id="CLU_1868315_0_0_1"/>
<evidence type="ECO:0000313" key="2">
    <source>
        <dbReference type="EnsemblPlants" id="OGLUM12G21560.1"/>
    </source>
</evidence>
<feature type="compositionally biased region" description="Polar residues" evidence="1">
    <location>
        <begin position="102"/>
        <end position="117"/>
    </location>
</feature>
<protein>
    <submittedName>
        <fullName evidence="2">Uncharacterized protein</fullName>
    </submittedName>
</protein>
<feature type="compositionally biased region" description="Low complexity" evidence="1">
    <location>
        <begin position="87"/>
        <end position="101"/>
    </location>
</feature>
<proteinExistence type="predicted"/>
<reference evidence="2" key="1">
    <citation type="submission" date="2015-04" db="UniProtKB">
        <authorList>
            <consortium name="EnsemblPlants"/>
        </authorList>
    </citation>
    <scope>IDENTIFICATION</scope>
</reference>
<dbReference type="Gramene" id="OGLUM12G21560.1">
    <property type="protein sequence ID" value="OGLUM12G21560.1"/>
    <property type="gene ID" value="OGLUM12G21560"/>
</dbReference>
<accession>A0A0E0BVM1</accession>
<dbReference type="EnsemblPlants" id="OGLUM12G21560.1">
    <property type="protein sequence ID" value="OGLUM12G21560.1"/>
    <property type="gene ID" value="OGLUM12G21560"/>
</dbReference>
<organism evidence="2">
    <name type="scientific">Oryza glumipatula</name>
    <dbReference type="NCBI Taxonomy" id="40148"/>
    <lineage>
        <taxon>Eukaryota</taxon>
        <taxon>Viridiplantae</taxon>
        <taxon>Streptophyta</taxon>
        <taxon>Embryophyta</taxon>
        <taxon>Tracheophyta</taxon>
        <taxon>Spermatophyta</taxon>
        <taxon>Magnoliopsida</taxon>
        <taxon>Liliopsida</taxon>
        <taxon>Poales</taxon>
        <taxon>Poaceae</taxon>
        <taxon>BOP clade</taxon>
        <taxon>Oryzoideae</taxon>
        <taxon>Oryzeae</taxon>
        <taxon>Oryzinae</taxon>
        <taxon>Oryza</taxon>
    </lineage>
</organism>
<feature type="compositionally biased region" description="Low complexity" evidence="1">
    <location>
        <begin position="1"/>
        <end position="19"/>
    </location>
</feature>
<sequence length="137" mass="14940">MSATSYSPSQLTSSLLPSPRAVDGGEQQGHSKAMRRARSPVQRSTSRSAAATLPYRRGGGPPTPAAWESRRGRTKRRRMAPTGRGRMPPSSSMTSSLPSSLQRCQLNDELSSDQSLPNGKKMPMQANSDQQLEQRRT</sequence>
<dbReference type="Proteomes" id="UP000026961">
    <property type="component" value="Chromosome 12"/>
</dbReference>
<reference evidence="2" key="2">
    <citation type="submission" date="2018-05" db="EMBL/GenBank/DDBJ databases">
        <title>OgluRS3 (Oryza glumaepatula Reference Sequence Version 3).</title>
        <authorList>
            <person name="Zhang J."/>
            <person name="Kudrna D."/>
            <person name="Lee S."/>
            <person name="Talag J."/>
            <person name="Welchert J."/>
            <person name="Wing R.A."/>
        </authorList>
    </citation>
    <scope>NUCLEOTIDE SEQUENCE [LARGE SCALE GENOMIC DNA]</scope>
</reference>
<dbReference type="AlphaFoldDB" id="A0A0E0BVM1"/>